<sequence length="226" mass="24703">MRRFEFVVDREHAHAVNETFTGLRRLRLVALLAAGLAIAATVALVWSGQAWGFLLAVVCVLIAGIALWVALWTPHRSSIEKLYHDGVLVPAVVSDAEPGAIVLLALVDIAEPAAPERSWALITRKVRTLPGHAPRRGEQVPAVAVRTDRAPRQVGERWQLVTAMPIAWGTRDDTVIERAREAINEVEWRLLAQNLALAARVKRTATKRLLLDPQQLPADLGKAGAG</sequence>
<gene>
    <name evidence="2" type="ORF">DFR71_4785</name>
</gene>
<protein>
    <submittedName>
        <fullName evidence="2">Uncharacterized protein DUF3239</fullName>
    </submittedName>
</protein>
<reference evidence="2 3" key="1">
    <citation type="submission" date="2019-03" db="EMBL/GenBank/DDBJ databases">
        <title>Genomic Encyclopedia of Type Strains, Phase IV (KMG-IV): sequencing the most valuable type-strain genomes for metagenomic binning, comparative biology and taxonomic classification.</title>
        <authorList>
            <person name="Goeker M."/>
        </authorList>
    </citation>
    <scope>NUCLEOTIDE SEQUENCE [LARGE SCALE GENOMIC DNA]</scope>
    <source>
        <strain evidence="2 3">DSM 44684</strain>
    </source>
</reference>
<evidence type="ECO:0000313" key="3">
    <source>
        <dbReference type="Proteomes" id="UP000294856"/>
    </source>
</evidence>
<dbReference type="RefSeq" id="WP_067448510.1">
    <property type="nucleotide sequence ID" value="NZ_SMFR01000004.1"/>
</dbReference>
<dbReference type="AlphaFoldDB" id="A0A4R1FLS4"/>
<dbReference type="STRING" id="1210063.GCA_001612665_01943"/>
<dbReference type="InterPro" id="IPR023124">
    <property type="entry name" value="DUF3239_dom_sf"/>
</dbReference>
<keyword evidence="3" id="KW-1185">Reference proteome</keyword>
<evidence type="ECO:0000313" key="2">
    <source>
        <dbReference type="EMBL" id="TCJ94189.1"/>
    </source>
</evidence>
<keyword evidence="1" id="KW-0472">Membrane</keyword>
<feature type="transmembrane region" description="Helical" evidence="1">
    <location>
        <begin position="52"/>
        <end position="72"/>
    </location>
</feature>
<keyword evidence="1" id="KW-0812">Transmembrane</keyword>
<feature type="transmembrane region" description="Helical" evidence="1">
    <location>
        <begin position="28"/>
        <end position="46"/>
    </location>
</feature>
<name>A0A4R1FLS4_9NOCA</name>
<dbReference type="EMBL" id="SMFR01000004">
    <property type="protein sequence ID" value="TCJ94189.1"/>
    <property type="molecule type" value="Genomic_DNA"/>
</dbReference>
<keyword evidence="1" id="KW-1133">Transmembrane helix</keyword>
<dbReference type="Proteomes" id="UP000294856">
    <property type="component" value="Unassembled WGS sequence"/>
</dbReference>
<evidence type="ECO:0000256" key="1">
    <source>
        <dbReference type="SAM" id="Phobius"/>
    </source>
</evidence>
<comment type="caution">
    <text evidence="2">The sequence shown here is derived from an EMBL/GenBank/DDBJ whole genome shotgun (WGS) entry which is preliminary data.</text>
</comment>
<dbReference type="Gene3D" id="2.40.410.10">
    <property type="entry name" value="putative membrane protein from Corynebacterium diphtheriae superfamily"/>
    <property type="match status" value="1"/>
</dbReference>
<dbReference type="OrthoDB" id="4548219at2"/>
<dbReference type="InterPro" id="IPR021632">
    <property type="entry name" value="DUF3239"/>
</dbReference>
<dbReference type="Pfam" id="PF11580">
    <property type="entry name" value="DUF3239"/>
    <property type="match status" value="1"/>
</dbReference>
<proteinExistence type="predicted"/>
<accession>A0A4R1FLS4</accession>
<organism evidence="2 3">
    <name type="scientific">Nocardia alba</name>
    <dbReference type="NCBI Taxonomy" id="225051"/>
    <lineage>
        <taxon>Bacteria</taxon>
        <taxon>Bacillati</taxon>
        <taxon>Actinomycetota</taxon>
        <taxon>Actinomycetes</taxon>
        <taxon>Mycobacteriales</taxon>
        <taxon>Nocardiaceae</taxon>
        <taxon>Nocardia</taxon>
    </lineage>
</organism>